<dbReference type="GO" id="GO:0000462">
    <property type="term" value="P:maturation of SSU-rRNA from tricistronic rRNA transcript (SSU-rRNA, 5.8S rRNA, LSU-rRNA)"/>
    <property type="evidence" value="ECO:0007669"/>
    <property type="project" value="TreeGrafter"/>
</dbReference>
<reference evidence="5" key="1">
    <citation type="submission" date="2022-07" db="EMBL/GenBank/DDBJ databases">
        <title>Phylogenomic reconstructions and comparative analyses of Kickxellomycotina fungi.</title>
        <authorList>
            <person name="Reynolds N.K."/>
            <person name="Stajich J.E."/>
            <person name="Barry K."/>
            <person name="Grigoriev I.V."/>
            <person name="Crous P."/>
            <person name="Smith M.E."/>
        </authorList>
    </citation>
    <scope>NUCLEOTIDE SEQUENCE</scope>
    <source>
        <strain evidence="5">BCRC 34297</strain>
    </source>
</reference>
<sequence>MAGWMAEKQARLEAQWQHMVEANVAGEAAVEGEVKRNVNYQILKNRGLVPKRTKEQRNPRVKRRNRYEQAKKKLNSSVTQVRALEGNYGGEATGIKAHLSRSTRFK</sequence>
<dbReference type="OrthoDB" id="1924577at2759"/>
<dbReference type="Pfam" id="PF09368">
    <property type="entry name" value="Sas10"/>
    <property type="match status" value="1"/>
</dbReference>
<dbReference type="PANTHER" id="PTHR13237:SF8">
    <property type="entry name" value="SOMETHING ABOUT SILENCING PROTEIN 10"/>
    <property type="match status" value="1"/>
</dbReference>
<keyword evidence="6" id="KW-1185">Reference proteome</keyword>
<gene>
    <name evidence="5" type="primary">SAS10_2</name>
    <name evidence="5" type="ORF">GGI19_005640</name>
</gene>
<dbReference type="GO" id="GO:0032040">
    <property type="term" value="C:small-subunit processome"/>
    <property type="evidence" value="ECO:0007669"/>
    <property type="project" value="TreeGrafter"/>
</dbReference>
<dbReference type="AlphaFoldDB" id="A0A9W8GTB7"/>
<dbReference type="PANTHER" id="PTHR13237">
    <property type="entry name" value="SOMETHING ABOUT SILENCING PROTEIN 10-RELATED"/>
    <property type="match status" value="1"/>
</dbReference>
<name>A0A9W8GTB7_9FUNG</name>
<evidence type="ECO:0000259" key="4">
    <source>
        <dbReference type="Pfam" id="PF09368"/>
    </source>
</evidence>
<protein>
    <submittedName>
        <fullName evidence="5">Something about silencing protein 10</fullName>
    </submittedName>
</protein>
<proteinExistence type="inferred from homology"/>
<comment type="caution">
    <text evidence="5">The sequence shown here is derived from an EMBL/GenBank/DDBJ whole genome shotgun (WGS) entry which is preliminary data.</text>
</comment>
<keyword evidence="3" id="KW-0539">Nucleus</keyword>
<organism evidence="5 6">
    <name type="scientific">Coemansia pectinata</name>
    <dbReference type="NCBI Taxonomy" id="1052879"/>
    <lineage>
        <taxon>Eukaryota</taxon>
        <taxon>Fungi</taxon>
        <taxon>Fungi incertae sedis</taxon>
        <taxon>Zoopagomycota</taxon>
        <taxon>Kickxellomycotina</taxon>
        <taxon>Kickxellomycetes</taxon>
        <taxon>Kickxellales</taxon>
        <taxon>Kickxellaceae</taxon>
        <taxon>Coemansia</taxon>
    </lineage>
</organism>
<evidence type="ECO:0000256" key="3">
    <source>
        <dbReference type="ARBA" id="ARBA00023242"/>
    </source>
</evidence>
<evidence type="ECO:0000313" key="5">
    <source>
        <dbReference type="EMBL" id="KAJ2749481.1"/>
    </source>
</evidence>
<evidence type="ECO:0000256" key="2">
    <source>
        <dbReference type="ARBA" id="ARBA00010979"/>
    </source>
</evidence>
<dbReference type="EMBL" id="JANBUH010000776">
    <property type="protein sequence ID" value="KAJ2749481.1"/>
    <property type="molecule type" value="Genomic_DNA"/>
</dbReference>
<evidence type="ECO:0000313" key="6">
    <source>
        <dbReference type="Proteomes" id="UP001140011"/>
    </source>
</evidence>
<comment type="subcellular location">
    <subcellularLocation>
        <location evidence="1">Nucleus</location>
    </subcellularLocation>
</comment>
<comment type="similarity">
    <text evidence="2">Belongs to the SAS10 family.</text>
</comment>
<evidence type="ECO:0000256" key="1">
    <source>
        <dbReference type="ARBA" id="ARBA00004123"/>
    </source>
</evidence>
<dbReference type="InterPro" id="IPR018972">
    <property type="entry name" value="Sas10_C_dom"/>
</dbReference>
<dbReference type="Proteomes" id="UP001140011">
    <property type="component" value="Unassembled WGS sequence"/>
</dbReference>
<accession>A0A9W8GTB7</accession>
<feature type="domain" description="Sas10 C-terminal" evidence="4">
    <location>
        <begin position="35"/>
        <end position="105"/>
    </location>
</feature>